<dbReference type="GO" id="GO:0000014">
    <property type="term" value="F:single-stranded DNA endodeoxyribonuclease activity"/>
    <property type="evidence" value="ECO:0007669"/>
    <property type="project" value="UniProtKB-UniRule"/>
</dbReference>
<comment type="function">
    <text evidence="6">Cleaves both 3' and 5' ssDNA extremities of branched DNA structures.</text>
</comment>
<dbReference type="EMBL" id="LFWU01000027">
    <property type="protein sequence ID" value="KON33540.1"/>
    <property type="molecule type" value="Genomic_DNA"/>
</dbReference>
<protein>
    <recommendedName>
        <fullName evidence="6">Endonuclease NucS</fullName>
        <ecNumber evidence="6">3.1.-.-</ecNumber>
    </recommendedName>
</protein>
<dbReference type="AlphaFoldDB" id="A0A0M0BYU0"/>
<proteinExistence type="inferred from homology"/>
<evidence type="ECO:0000256" key="6">
    <source>
        <dbReference type="HAMAP-Rule" id="MF_00722"/>
    </source>
</evidence>
<dbReference type="PANTHER" id="PTHR38814:SF1">
    <property type="entry name" value="ENDONUCLEASE NUCS"/>
    <property type="match status" value="1"/>
</dbReference>
<dbReference type="CDD" id="cd22341">
    <property type="entry name" value="NucS-like"/>
    <property type="match status" value="1"/>
</dbReference>
<keyword evidence="5 6" id="KW-0238">DNA-binding</keyword>
<dbReference type="InterPro" id="IPR011856">
    <property type="entry name" value="tRNA_endonuc-like_dom_sf"/>
</dbReference>
<evidence type="ECO:0000256" key="3">
    <source>
        <dbReference type="ARBA" id="ARBA00022759"/>
    </source>
</evidence>
<evidence type="ECO:0000313" key="10">
    <source>
        <dbReference type="Proteomes" id="UP000037237"/>
    </source>
</evidence>
<dbReference type="HAMAP" id="MF_00722">
    <property type="entry name" value="NucS"/>
    <property type="match status" value="1"/>
</dbReference>
<evidence type="ECO:0000259" key="7">
    <source>
        <dbReference type="Pfam" id="PF01939"/>
    </source>
</evidence>
<accession>A0A0M0BYU0</accession>
<dbReference type="PANTHER" id="PTHR38814">
    <property type="entry name" value="ENDONUCLEASE NUCS"/>
    <property type="match status" value="1"/>
</dbReference>
<dbReference type="Gene3D" id="2.70.180.20">
    <property type="match status" value="1"/>
</dbReference>
<evidence type="ECO:0000313" key="9">
    <source>
        <dbReference type="EMBL" id="KON33540.1"/>
    </source>
</evidence>
<evidence type="ECO:0000256" key="1">
    <source>
        <dbReference type="ARBA" id="ARBA00022490"/>
    </source>
</evidence>
<organism evidence="9 10">
    <name type="scientific">miscellaneous Crenarchaeota group-1 archaeon SG8-32-1</name>
    <dbReference type="NCBI Taxonomy" id="1685124"/>
    <lineage>
        <taxon>Archaea</taxon>
        <taxon>Candidatus Bathyarchaeota</taxon>
        <taxon>MCG-1</taxon>
    </lineage>
</organism>
<comment type="similarity">
    <text evidence="6">Belongs to the NucS endonuclease family.</text>
</comment>
<gene>
    <name evidence="6" type="primary">nucS</name>
    <name evidence="9" type="ORF">AC477_01425</name>
</gene>
<dbReference type="InterPro" id="IPR048302">
    <property type="entry name" value="NucS_N"/>
</dbReference>
<evidence type="ECO:0000256" key="2">
    <source>
        <dbReference type="ARBA" id="ARBA00022722"/>
    </source>
</evidence>
<dbReference type="GO" id="GO:0005737">
    <property type="term" value="C:cytoplasm"/>
    <property type="evidence" value="ECO:0007669"/>
    <property type="project" value="UniProtKB-SubCell"/>
</dbReference>
<name>A0A0M0BYU0_9ARCH</name>
<keyword evidence="3 6" id="KW-0255">Endonuclease</keyword>
<evidence type="ECO:0000256" key="4">
    <source>
        <dbReference type="ARBA" id="ARBA00022801"/>
    </source>
</evidence>
<dbReference type="EC" id="3.1.-.-" evidence="6"/>
<comment type="subcellular location">
    <subcellularLocation>
        <location evidence="6">Cytoplasm</location>
    </subcellularLocation>
</comment>
<keyword evidence="2 6" id="KW-0540">Nuclease</keyword>
<dbReference type="InterPro" id="IPR049173">
    <property type="entry name" value="NucS_N_sf"/>
</dbReference>
<reference evidence="9 10" key="1">
    <citation type="submission" date="2015-06" db="EMBL/GenBank/DDBJ databases">
        <title>New insights into the roles of widespread benthic archaea in carbon and nitrogen cycling.</title>
        <authorList>
            <person name="Lazar C.S."/>
            <person name="Baker B.J."/>
            <person name="Seitz K.W."/>
            <person name="Hyde A.S."/>
            <person name="Dick G.J."/>
            <person name="Hinrichs K.-U."/>
            <person name="Teske A.P."/>
        </authorList>
    </citation>
    <scope>NUCLEOTIDE SEQUENCE [LARGE SCALE GENOMIC DNA]</scope>
    <source>
        <strain evidence="9">SG8-32-1</strain>
    </source>
</reference>
<feature type="domain" description="Endonuclease NucS N-terminal PH-like" evidence="8">
    <location>
        <begin position="30"/>
        <end position="124"/>
    </location>
</feature>
<dbReference type="InterPro" id="IPR048301">
    <property type="entry name" value="NucS_C"/>
</dbReference>
<dbReference type="InterPro" id="IPR002793">
    <property type="entry name" value="Endonuclease_NucS"/>
</dbReference>
<evidence type="ECO:0000256" key="5">
    <source>
        <dbReference type="ARBA" id="ARBA00023125"/>
    </source>
</evidence>
<evidence type="ECO:0000259" key="8">
    <source>
        <dbReference type="Pfam" id="PF21003"/>
    </source>
</evidence>
<dbReference type="Gene3D" id="3.40.1350.10">
    <property type="match status" value="1"/>
</dbReference>
<dbReference type="Pfam" id="PF01939">
    <property type="entry name" value="NucS_C"/>
    <property type="match status" value="1"/>
</dbReference>
<keyword evidence="4 6" id="KW-0378">Hydrolase</keyword>
<dbReference type="Pfam" id="PF21003">
    <property type="entry name" value="NucS_N"/>
    <property type="match status" value="1"/>
</dbReference>
<dbReference type="NCBIfam" id="NF003270">
    <property type="entry name" value="PRK04247.1"/>
    <property type="match status" value="1"/>
</dbReference>
<dbReference type="GO" id="GO:0003677">
    <property type="term" value="F:DNA binding"/>
    <property type="evidence" value="ECO:0007669"/>
    <property type="project" value="UniProtKB-KW"/>
</dbReference>
<comment type="caution">
    <text evidence="9">The sequence shown here is derived from an EMBL/GenBank/DDBJ whole genome shotgun (WGS) entry which is preliminary data.</text>
</comment>
<dbReference type="Proteomes" id="UP000037237">
    <property type="component" value="Unassembled WGS sequence"/>
</dbReference>
<sequence length="258" mass="29226">MSKRNSVTILENPSVQDAAELVKTAVSEHRTLILVGNCWVDYKGRASSKLEHGERIVMIKEDGSVLIHRPFGYEPVNWQPTGCIFQTRTLDDVLQIRAIRRKPSESVKLSFDKIFFISAMKLIDKGKFSLYASELDMQKAILIDPSLLEESFQPISYEKKIEPGFVDIYGIDRDGKLMVVELKRKTAGRDAALQLAKYINSIKKVAHREIRGILVAPRLAKGVQTVLIGMGLEFKSIDPKKCAEILQRSETQKLEDFF</sequence>
<keyword evidence="1 6" id="KW-0963">Cytoplasm</keyword>
<feature type="domain" description="Endonuclease NucS C-terminal" evidence="7">
    <location>
        <begin position="134"/>
        <end position="243"/>
    </location>
</feature>